<dbReference type="AlphaFoldDB" id="A0A3R7LKJ4"/>
<dbReference type="Proteomes" id="UP000284403">
    <property type="component" value="Unassembled WGS sequence"/>
</dbReference>
<dbReference type="Pfam" id="PF24681">
    <property type="entry name" value="Kelch_KLHDC2_KLHL20_DRC7"/>
    <property type="match status" value="2"/>
</dbReference>
<organism evidence="4 5">
    <name type="scientific">Trypanosoma conorhini</name>
    <dbReference type="NCBI Taxonomy" id="83891"/>
    <lineage>
        <taxon>Eukaryota</taxon>
        <taxon>Discoba</taxon>
        <taxon>Euglenozoa</taxon>
        <taxon>Kinetoplastea</taxon>
        <taxon>Metakinetoplastina</taxon>
        <taxon>Trypanosomatida</taxon>
        <taxon>Trypanosomatidae</taxon>
        <taxon>Trypanosoma</taxon>
    </lineage>
</organism>
<keyword evidence="1" id="KW-0880">Kelch repeat</keyword>
<dbReference type="Gene3D" id="2.120.10.80">
    <property type="entry name" value="Kelch-type beta propeller"/>
    <property type="match status" value="3"/>
</dbReference>
<evidence type="ECO:0000313" key="5">
    <source>
        <dbReference type="Proteomes" id="UP000284403"/>
    </source>
</evidence>
<feature type="region of interest" description="Disordered" evidence="3">
    <location>
        <begin position="444"/>
        <end position="463"/>
    </location>
</feature>
<evidence type="ECO:0000256" key="2">
    <source>
        <dbReference type="ARBA" id="ARBA00022737"/>
    </source>
</evidence>
<evidence type="ECO:0000256" key="1">
    <source>
        <dbReference type="ARBA" id="ARBA00022441"/>
    </source>
</evidence>
<dbReference type="InterPro" id="IPR011043">
    <property type="entry name" value="Gal_Oxase/kelch_b-propeller"/>
</dbReference>
<accession>A0A3R7LKJ4</accession>
<sequence length="513" mass="55645">MVADLVEEAFTEASPTLPSLPARRGVPTPEYRLQCTHLRRSPHPRCHGGGHAVGSEQRNEAVRCPVARYGHSLTEIRQDMLLLFGGVSNDREYLNDAWILRLSDAEIESVSLEVVGDAPSGRAGHSAYCTLNGKYAIIFGGANSTDWFRDLYIAPLAELTSSLRAVFQRVEAVTLAPSPVLRSFVSSSLPVAAAPASSLTRESASLAWPSARRSHTLVPMEEGKAILFGGHSVVSVNDVWILDEKSFAWRQVETRGLDSQFPLMGIPASRYCHSSVVYPNPTSSAHATSDAVDSSDTAASSSYAEVGRSLYVFGGVLFSPFGDNALWELSLSTFIWRRVKVRGGVLPPPRFGHIACVLSHCMIVFGGADKFPSGRSLDDCFMYNFRSREWSPLNSVASRSLTADPAFPTHCSADAALTTEAGSHLNPSAFSHLSAALSRGHRALEEAQEEASSRMPPGRRSHAAARSARGKIIIFGGWDGCRVDGECFQLRLAPSTLRERCYAFLMGTRRPGS</sequence>
<protein>
    <submittedName>
        <fullName evidence="4">Kelch repeat protein</fullName>
    </submittedName>
</protein>
<comment type="caution">
    <text evidence="4">The sequence shown here is derived from an EMBL/GenBank/DDBJ whole genome shotgun (WGS) entry which is preliminary data.</text>
</comment>
<keyword evidence="5" id="KW-1185">Reference proteome</keyword>
<dbReference type="PANTHER" id="PTHR46093">
    <property type="entry name" value="ACYL-COA-BINDING DOMAIN-CONTAINING PROTEIN 5"/>
    <property type="match status" value="1"/>
</dbReference>
<dbReference type="EMBL" id="MKKU01000301">
    <property type="protein sequence ID" value="RNF16210.1"/>
    <property type="molecule type" value="Genomic_DNA"/>
</dbReference>
<name>A0A3R7LKJ4_9TRYP</name>
<evidence type="ECO:0000256" key="3">
    <source>
        <dbReference type="SAM" id="MobiDB-lite"/>
    </source>
</evidence>
<gene>
    <name evidence="4" type="ORF">Tco025E_05250</name>
</gene>
<evidence type="ECO:0000313" key="4">
    <source>
        <dbReference type="EMBL" id="RNF16210.1"/>
    </source>
</evidence>
<dbReference type="SUPFAM" id="SSF50965">
    <property type="entry name" value="Galactose oxidase, central domain"/>
    <property type="match status" value="1"/>
</dbReference>
<dbReference type="RefSeq" id="XP_029227733.1">
    <property type="nucleotide sequence ID" value="XM_029372151.1"/>
</dbReference>
<dbReference type="PANTHER" id="PTHR46093:SF18">
    <property type="entry name" value="FIBRONECTIN TYPE-III DOMAIN-CONTAINING PROTEIN"/>
    <property type="match status" value="1"/>
</dbReference>
<dbReference type="GeneID" id="40318861"/>
<reference evidence="4 5" key="1">
    <citation type="journal article" date="2018" name="BMC Genomics">
        <title>Genomic comparison of Trypanosoma conorhini and Trypanosoma rangeli to Trypanosoma cruzi strains of high and low virulence.</title>
        <authorList>
            <person name="Bradwell K.R."/>
            <person name="Koparde V.N."/>
            <person name="Matveyev A.V."/>
            <person name="Serrano M.G."/>
            <person name="Alves J.M."/>
            <person name="Parikh H."/>
            <person name="Huang B."/>
            <person name="Lee V."/>
            <person name="Espinosa-Alvarez O."/>
            <person name="Ortiz P.A."/>
            <person name="Costa-Martins A.G."/>
            <person name="Teixeira M.M."/>
            <person name="Buck G.A."/>
        </authorList>
    </citation>
    <scope>NUCLEOTIDE SEQUENCE [LARGE SCALE GENOMIC DNA]</scope>
    <source>
        <strain evidence="4 5">025E</strain>
    </source>
</reference>
<keyword evidence="2" id="KW-0677">Repeat</keyword>
<dbReference type="InterPro" id="IPR015915">
    <property type="entry name" value="Kelch-typ_b-propeller"/>
</dbReference>
<proteinExistence type="predicted"/>
<dbReference type="OrthoDB" id="10251809at2759"/>